<protein>
    <submittedName>
        <fullName evidence="2">Uncharacterized protein LOC117648571</fullName>
    </submittedName>
</protein>
<reference evidence="2" key="1">
    <citation type="submission" date="2025-08" db="UniProtKB">
        <authorList>
            <consortium name="RefSeq"/>
        </authorList>
    </citation>
    <scope>IDENTIFICATION</scope>
    <source>
        <tissue evidence="2">Total insect</tissue>
    </source>
</reference>
<organism evidence="2">
    <name type="scientific">Thrips palmi</name>
    <name type="common">Melon thrips</name>
    <dbReference type="NCBI Taxonomy" id="161013"/>
    <lineage>
        <taxon>Eukaryota</taxon>
        <taxon>Metazoa</taxon>
        <taxon>Ecdysozoa</taxon>
        <taxon>Arthropoda</taxon>
        <taxon>Hexapoda</taxon>
        <taxon>Insecta</taxon>
        <taxon>Pterygota</taxon>
        <taxon>Neoptera</taxon>
        <taxon>Paraneoptera</taxon>
        <taxon>Thysanoptera</taxon>
        <taxon>Terebrantia</taxon>
        <taxon>Thripoidea</taxon>
        <taxon>Thripidae</taxon>
        <taxon>Thrips</taxon>
    </lineage>
</organism>
<sequence length="244" mass="27617">MAEEEELVNKLSGLVRELDYCCHCDQKQACPDHAGKTRRQWRDIPPPRQRKVPFEVDWQTYPLVTGLPVLETRYKANMREVASEPPRVSVQYEPRTWLPKPVDLGGDGTPWDLRRYRSRELIASQLHFGCVCPKRNGLQDECRRLDCKGKDCCTSQPVAKCRPSGGPGVCELPIRRTHKSNCWCDMCRPPCCATGRMTPRTPKPEGVCPECLCLQSVQCGSTCAHYCDKHMLGATAKPCPPILY</sequence>
<proteinExistence type="predicted"/>
<dbReference type="Proteomes" id="UP000515158">
    <property type="component" value="Unplaced"/>
</dbReference>
<dbReference type="OrthoDB" id="6607386at2759"/>
<accession>A0A6P8ZR53</accession>
<dbReference type="RefSeq" id="XP_034247004.1">
    <property type="nucleotide sequence ID" value="XM_034391113.1"/>
</dbReference>
<evidence type="ECO:0000313" key="1">
    <source>
        <dbReference type="Proteomes" id="UP000515158"/>
    </source>
</evidence>
<keyword evidence="1" id="KW-1185">Reference proteome</keyword>
<dbReference type="AlphaFoldDB" id="A0A6P8ZR53"/>
<evidence type="ECO:0000313" key="2">
    <source>
        <dbReference type="RefSeq" id="XP_034247004.1"/>
    </source>
</evidence>
<name>A0A6P8ZR53_THRPL</name>
<dbReference type="GeneID" id="117648571"/>
<dbReference type="InParanoid" id="A0A6P8ZR53"/>
<dbReference type="KEGG" id="tpal:117648571"/>
<gene>
    <name evidence="2" type="primary">LOC117648571</name>
</gene>